<comment type="pathway">
    <text evidence="1">Amino-acid biosynthesis; L-asparagine biosynthesis; L-asparagine from L-aspartate (L-Gln route): step 1/1.</text>
</comment>
<evidence type="ECO:0000256" key="5">
    <source>
        <dbReference type="ARBA" id="ARBA00022840"/>
    </source>
</evidence>
<dbReference type="PANTHER" id="PTHR43284:SF1">
    <property type="entry name" value="ASPARAGINE SYNTHETASE"/>
    <property type="match status" value="1"/>
</dbReference>
<dbReference type="RefSeq" id="WP_147204016.1">
    <property type="nucleotide sequence ID" value="NZ_BJYT01000008.1"/>
</dbReference>
<evidence type="ECO:0000256" key="7">
    <source>
        <dbReference type="ARBA" id="ARBA00048741"/>
    </source>
</evidence>
<dbReference type="Gene3D" id="3.40.50.620">
    <property type="entry name" value="HUPs"/>
    <property type="match status" value="1"/>
</dbReference>
<dbReference type="PANTHER" id="PTHR43284">
    <property type="entry name" value="ASPARAGINE SYNTHETASE (GLUTAMINE-HYDROLYZING)"/>
    <property type="match status" value="1"/>
</dbReference>
<keyword evidence="12" id="KW-1185">Reference proteome</keyword>
<dbReference type="Gene3D" id="3.60.20.10">
    <property type="entry name" value="Glutamine Phosphoribosylpyrophosphate, subunit 1, domain 1"/>
    <property type="match status" value="1"/>
</dbReference>
<evidence type="ECO:0000313" key="11">
    <source>
        <dbReference type="EMBL" id="GEO09903.1"/>
    </source>
</evidence>
<keyword evidence="8" id="KW-0028">Amino-acid biosynthesis</keyword>
<reference evidence="11 12" key="1">
    <citation type="submission" date="2019-07" db="EMBL/GenBank/DDBJ databases">
        <title>Whole genome shotgun sequence of Segetibacter aerophilus NBRC 106135.</title>
        <authorList>
            <person name="Hosoyama A."/>
            <person name="Uohara A."/>
            <person name="Ohji S."/>
            <person name="Ichikawa N."/>
        </authorList>
    </citation>
    <scope>NUCLEOTIDE SEQUENCE [LARGE SCALE GENOMIC DNA]</scope>
    <source>
        <strain evidence="11 12">NBRC 106135</strain>
    </source>
</reference>
<proteinExistence type="inferred from homology"/>
<sequence>MCGISGIINKSNKAVDYERIKNINDLVSHRGPNGEGFFLAENIAFGHRRLSIIDLSDAGKQPMTYNERYTITFNGEIYNYIEIREQLELLGYIFTSHTDTEVILAAWDKWKEDCFTMFNGMWSFAIYDKIERTVICCRDRFGVKPFYYVNNDEYFVFGSEIKQCLPFLKANEVNLPILIDYLALNITDHSTETFFKNVLTLKGGHYLKYSLVNNEYLIKQFYCISINNDLSNIKYNEASAQFKKEFERSINWRLRSDVTVGTCLSGGLDSSFIAAVAAKKHYSVTNTSFKAITAEAIDDEVNEVNYAKIVSTTANLDLHVTKPSSDDFWSEIDNIIRLHEEPFGGPSIAMQYFVMKEAKYAGITVLLDGQGGDETLLGYPRYVAAMMKGKGLLGKIKILRSASSNYNTSIKDLFRIYFYFTSSLVRKRRIKLKYKNIKAEYLKCANWSFIDQLAAKFANINDLQKFEITVSQIPQLLKWEDKNSMYYSIETRLPFLDWQLLEFNLSLPPQHKIKEGWSKYLIRENMQGLLPEEIAWRRKKLGFNAPIRSWLQKKEEMLTYIKKSEIANAIMDVNQLKIQDTNYLWRTYNLAKWGEFFNVKI</sequence>
<evidence type="ECO:0000256" key="6">
    <source>
        <dbReference type="ARBA" id="ARBA00022962"/>
    </source>
</evidence>
<dbReference type="SUPFAM" id="SSF52402">
    <property type="entry name" value="Adenine nucleotide alpha hydrolases-like"/>
    <property type="match status" value="1"/>
</dbReference>
<feature type="binding site" evidence="9">
    <location>
        <position position="297"/>
    </location>
    <ligand>
        <name>ATP</name>
        <dbReference type="ChEBI" id="CHEBI:30616"/>
    </ligand>
</feature>
<dbReference type="InterPro" id="IPR051786">
    <property type="entry name" value="ASN_synthetase/amidase"/>
</dbReference>
<dbReference type="InterPro" id="IPR014729">
    <property type="entry name" value="Rossmann-like_a/b/a_fold"/>
</dbReference>
<dbReference type="OrthoDB" id="9763290at2"/>
<evidence type="ECO:0000256" key="9">
    <source>
        <dbReference type="PIRSR" id="PIRSR001589-2"/>
    </source>
</evidence>
<feature type="binding site" evidence="9">
    <location>
        <position position="99"/>
    </location>
    <ligand>
        <name>L-glutamine</name>
        <dbReference type="ChEBI" id="CHEBI:58359"/>
    </ligand>
</feature>
<gene>
    <name evidence="11" type="ORF">SAE01_23990</name>
</gene>
<dbReference type="NCBIfam" id="TIGR01536">
    <property type="entry name" value="asn_synth_AEB"/>
    <property type="match status" value="1"/>
</dbReference>
<dbReference type="PROSITE" id="PS51278">
    <property type="entry name" value="GATASE_TYPE_2"/>
    <property type="match status" value="1"/>
</dbReference>
<comment type="caution">
    <text evidence="11">The sequence shown here is derived from an EMBL/GenBank/DDBJ whole genome shotgun (WGS) entry which is preliminary data.</text>
</comment>
<feature type="domain" description="Glutamine amidotransferase type-2" evidence="10">
    <location>
        <begin position="2"/>
        <end position="212"/>
    </location>
</feature>
<evidence type="ECO:0000256" key="1">
    <source>
        <dbReference type="ARBA" id="ARBA00005187"/>
    </source>
</evidence>
<keyword evidence="6 8" id="KW-0315">Glutamine amidotransferase</keyword>
<feature type="active site" description="For GATase activity" evidence="8">
    <location>
        <position position="2"/>
    </location>
</feature>
<dbReference type="CDD" id="cd01991">
    <property type="entry name" value="Asn_synthase_B_C"/>
    <property type="match status" value="1"/>
</dbReference>
<dbReference type="InterPro" id="IPR033738">
    <property type="entry name" value="AsnB_N"/>
</dbReference>
<evidence type="ECO:0000256" key="4">
    <source>
        <dbReference type="ARBA" id="ARBA00022741"/>
    </source>
</evidence>
<evidence type="ECO:0000256" key="3">
    <source>
        <dbReference type="ARBA" id="ARBA00012737"/>
    </source>
</evidence>
<dbReference type="GO" id="GO:0005524">
    <property type="term" value="F:ATP binding"/>
    <property type="evidence" value="ECO:0007669"/>
    <property type="project" value="UniProtKB-KW"/>
</dbReference>
<dbReference type="GO" id="GO:0005829">
    <property type="term" value="C:cytosol"/>
    <property type="evidence" value="ECO:0007669"/>
    <property type="project" value="TreeGrafter"/>
</dbReference>
<dbReference type="SUPFAM" id="SSF56235">
    <property type="entry name" value="N-terminal nucleophile aminohydrolases (Ntn hydrolases)"/>
    <property type="match status" value="1"/>
</dbReference>
<keyword evidence="4 9" id="KW-0547">Nucleotide-binding</keyword>
<evidence type="ECO:0000256" key="8">
    <source>
        <dbReference type="PIRSR" id="PIRSR001589-1"/>
    </source>
</evidence>
<dbReference type="AlphaFoldDB" id="A0A512BD61"/>
<dbReference type="Pfam" id="PF13537">
    <property type="entry name" value="GATase_7"/>
    <property type="match status" value="1"/>
</dbReference>
<dbReference type="GO" id="GO:0004066">
    <property type="term" value="F:asparagine synthase (glutamine-hydrolyzing) activity"/>
    <property type="evidence" value="ECO:0007669"/>
    <property type="project" value="UniProtKB-EC"/>
</dbReference>
<comment type="similarity">
    <text evidence="2">Belongs to the asparagine synthetase family.</text>
</comment>
<dbReference type="GO" id="GO:0006529">
    <property type="term" value="P:asparagine biosynthetic process"/>
    <property type="evidence" value="ECO:0007669"/>
    <property type="project" value="UniProtKB-KW"/>
</dbReference>
<dbReference type="Proteomes" id="UP000321513">
    <property type="component" value="Unassembled WGS sequence"/>
</dbReference>
<dbReference type="InterPro" id="IPR029055">
    <property type="entry name" value="Ntn_hydrolases_N"/>
</dbReference>
<dbReference type="EMBL" id="BJYT01000008">
    <property type="protein sequence ID" value="GEO09903.1"/>
    <property type="molecule type" value="Genomic_DNA"/>
</dbReference>
<dbReference type="InterPro" id="IPR017932">
    <property type="entry name" value="GATase_2_dom"/>
</dbReference>
<dbReference type="CDD" id="cd00712">
    <property type="entry name" value="AsnB"/>
    <property type="match status" value="1"/>
</dbReference>
<keyword evidence="5 9" id="KW-0067">ATP-binding</keyword>
<keyword evidence="8" id="KW-0061">Asparagine biosynthesis</keyword>
<comment type="catalytic activity">
    <reaction evidence="7">
        <text>L-aspartate + L-glutamine + ATP + H2O = L-asparagine + L-glutamate + AMP + diphosphate + H(+)</text>
        <dbReference type="Rhea" id="RHEA:12228"/>
        <dbReference type="ChEBI" id="CHEBI:15377"/>
        <dbReference type="ChEBI" id="CHEBI:15378"/>
        <dbReference type="ChEBI" id="CHEBI:29985"/>
        <dbReference type="ChEBI" id="CHEBI:29991"/>
        <dbReference type="ChEBI" id="CHEBI:30616"/>
        <dbReference type="ChEBI" id="CHEBI:33019"/>
        <dbReference type="ChEBI" id="CHEBI:58048"/>
        <dbReference type="ChEBI" id="CHEBI:58359"/>
        <dbReference type="ChEBI" id="CHEBI:456215"/>
        <dbReference type="EC" id="6.3.5.4"/>
    </reaction>
</comment>
<organism evidence="11 12">
    <name type="scientific">Segetibacter aerophilus</name>
    <dbReference type="NCBI Taxonomy" id="670293"/>
    <lineage>
        <taxon>Bacteria</taxon>
        <taxon>Pseudomonadati</taxon>
        <taxon>Bacteroidota</taxon>
        <taxon>Chitinophagia</taxon>
        <taxon>Chitinophagales</taxon>
        <taxon>Chitinophagaceae</taxon>
        <taxon>Segetibacter</taxon>
    </lineage>
</organism>
<protein>
    <recommendedName>
        <fullName evidence="3">asparagine synthase (glutamine-hydrolyzing)</fullName>
        <ecNumber evidence="3">6.3.5.4</ecNumber>
    </recommendedName>
</protein>
<dbReference type="Pfam" id="PF00733">
    <property type="entry name" value="Asn_synthase"/>
    <property type="match status" value="1"/>
</dbReference>
<evidence type="ECO:0000256" key="2">
    <source>
        <dbReference type="ARBA" id="ARBA00005752"/>
    </source>
</evidence>
<dbReference type="InterPro" id="IPR001962">
    <property type="entry name" value="Asn_synthase"/>
</dbReference>
<evidence type="ECO:0000313" key="12">
    <source>
        <dbReference type="Proteomes" id="UP000321513"/>
    </source>
</evidence>
<dbReference type="PIRSF" id="PIRSF001589">
    <property type="entry name" value="Asn_synthetase_glu-h"/>
    <property type="match status" value="1"/>
</dbReference>
<accession>A0A512BD61</accession>
<dbReference type="InterPro" id="IPR006426">
    <property type="entry name" value="Asn_synth_AEB"/>
</dbReference>
<evidence type="ECO:0000259" key="10">
    <source>
        <dbReference type="PROSITE" id="PS51278"/>
    </source>
</evidence>
<name>A0A512BD61_9BACT</name>
<dbReference type="EC" id="6.3.5.4" evidence="3"/>